<keyword evidence="6" id="KW-0808">Transferase</keyword>
<reference evidence="14 15" key="1">
    <citation type="journal article" date="2016" name="Nat. Commun.">
        <title>Thousands of microbial genomes shed light on interconnected biogeochemical processes in an aquifer system.</title>
        <authorList>
            <person name="Anantharaman K."/>
            <person name="Brown C.T."/>
            <person name="Hug L.A."/>
            <person name="Sharon I."/>
            <person name="Castelle C.J."/>
            <person name="Probst A.J."/>
            <person name="Thomas B.C."/>
            <person name="Singh A."/>
            <person name="Wilkins M.J."/>
            <person name="Karaoz U."/>
            <person name="Brodie E.L."/>
            <person name="Williams K.H."/>
            <person name="Hubbard S.S."/>
            <person name="Banfield J.F."/>
        </authorList>
    </citation>
    <scope>NUCLEOTIDE SEQUENCE [LARGE SCALE GENOMIC DNA]</scope>
</reference>
<evidence type="ECO:0000259" key="13">
    <source>
        <dbReference type="PROSITE" id="PS50109"/>
    </source>
</evidence>
<dbReference type="AlphaFoldDB" id="A0A1F5EKM2"/>
<feature type="transmembrane region" description="Helical" evidence="12">
    <location>
        <begin position="92"/>
        <end position="111"/>
    </location>
</feature>
<dbReference type="Pfam" id="PF02518">
    <property type="entry name" value="HATPase_c"/>
    <property type="match status" value="1"/>
</dbReference>
<feature type="domain" description="Histidine kinase" evidence="13">
    <location>
        <begin position="308"/>
        <end position="527"/>
    </location>
</feature>
<feature type="transmembrane region" description="Helical" evidence="12">
    <location>
        <begin position="131"/>
        <end position="152"/>
    </location>
</feature>
<evidence type="ECO:0000256" key="5">
    <source>
        <dbReference type="ARBA" id="ARBA00022553"/>
    </source>
</evidence>
<dbReference type="EC" id="2.7.13.3" evidence="3"/>
<dbReference type="InterPro" id="IPR003594">
    <property type="entry name" value="HATPase_dom"/>
</dbReference>
<dbReference type="PANTHER" id="PTHR43047">
    <property type="entry name" value="TWO-COMPONENT HISTIDINE PROTEIN KINASE"/>
    <property type="match status" value="1"/>
</dbReference>
<dbReference type="InterPro" id="IPR031621">
    <property type="entry name" value="HisKA_7TM"/>
</dbReference>
<dbReference type="PRINTS" id="PR00344">
    <property type="entry name" value="BCTRLSENSOR"/>
</dbReference>
<evidence type="ECO:0000256" key="10">
    <source>
        <dbReference type="ARBA" id="ARBA00023012"/>
    </source>
</evidence>
<dbReference type="PROSITE" id="PS50109">
    <property type="entry name" value="HIS_KIN"/>
    <property type="match status" value="1"/>
</dbReference>
<comment type="caution">
    <text evidence="14">The sequence shown here is derived from an EMBL/GenBank/DDBJ whole genome shotgun (WGS) entry which is preliminary data.</text>
</comment>
<evidence type="ECO:0000256" key="1">
    <source>
        <dbReference type="ARBA" id="ARBA00000085"/>
    </source>
</evidence>
<evidence type="ECO:0000256" key="4">
    <source>
        <dbReference type="ARBA" id="ARBA00022475"/>
    </source>
</evidence>
<dbReference type="Proteomes" id="UP000185891">
    <property type="component" value="Unassembled WGS sequence"/>
</dbReference>
<dbReference type="Pfam" id="PF16927">
    <property type="entry name" value="HisKA_7TM"/>
    <property type="match status" value="1"/>
</dbReference>
<feature type="transmembrane region" description="Helical" evidence="12">
    <location>
        <begin position="196"/>
        <end position="213"/>
    </location>
</feature>
<dbReference type="SMART" id="SM00387">
    <property type="entry name" value="HATPase_c"/>
    <property type="match status" value="1"/>
</dbReference>
<dbReference type="InterPro" id="IPR005467">
    <property type="entry name" value="His_kinase_dom"/>
</dbReference>
<dbReference type="SUPFAM" id="SSF47384">
    <property type="entry name" value="Homodimeric domain of signal transducing histidine kinase"/>
    <property type="match status" value="1"/>
</dbReference>
<gene>
    <name evidence="14" type="ORF">A3E89_01500</name>
</gene>
<evidence type="ECO:0000256" key="2">
    <source>
        <dbReference type="ARBA" id="ARBA00004236"/>
    </source>
</evidence>
<dbReference type="GO" id="GO:0000155">
    <property type="term" value="F:phosphorelay sensor kinase activity"/>
    <property type="evidence" value="ECO:0007669"/>
    <property type="project" value="InterPro"/>
</dbReference>
<keyword evidence="5" id="KW-0597">Phosphoprotein</keyword>
<feature type="transmembrane region" description="Helical" evidence="12">
    <location>
        <begin position="6"/>
        <end position="23"/>
    </location>
</feature>
<dbReference type="CDD" id="cd00082">
    <property type="entry name" value="HisKA"/>
    <property type="match status" value="1"/>
</dbReference>
<protein>
    <recommendedName>
        <fullName evidence="3">histidine kinase</fullName>
        <ecNumber evidence="3">2.7.13.3</ecNumber>
    </recommendedName>
</protein>
<dbReference type="GO" id="GO:0005524">
    <property type="term" value="F:ATP binding"/>
    <property type="evidence" value="ECO:0007669"/>
    <property type="project" value="UniProtKB-KW"/>
</dbReference>
<dbReference type="EMBL" id="MFAA01000047">
    <property type="protein sequence ID" value="OGD67941.1"/>
    <property type="molecule type" value="Genomic_DNA"/>
</dbReference>
<dbReference type="SMART" id="SM00388">
    <property type="entry name" value="HisKA"/>
    <property type="match status" value="1"/>
</dbReference>
<evidence type="ECO:0000256" key="12">
    <source>
        <dbReference type="SAM" id="Phobius"/>
    </source>
</evidence>
<keyword evidence="11 12" id="KW-0472">Membrane</keyword>
<keyword evidence="12" id="KW-0812">Transmembrane</keyword>
<dbReference type="InterPro" id="IPR036890">
    <property type="entry name" value="HATPase_C_sf"/>
</dbReference>
<feature type="transmembrane region" description="Helical" evidence="12">
    <location>
        <begin position="35"/>
        <end position="55"/>
    </location>
</feature>
<dbReference type="Pfam" id="PF00512">
    <property type="entry name" value="HisKA"/>
    <property type="match status" value="1"/>
</dbReference>
<evidence type="ECO:0000256" key="6">
    <source>
        <dbReference type="ARBA" id="ARBA00022679"/>
    </source>
</evidence>
<comment type="catalytic activity">
    <reaction evidence="1">
        <text>ATP + protein L-histidine = ADP + protein N-phospho-L-histidine.</text>
        <dbReference type="EC" id="2.7.13.3"/>
    </reaction>
</comment>
<evidence type="ECO:0000256" key="8">
    <source>
        <dbReference type="ARBA" id="ARBA00022777"/>
    </source>
</evidence>
<dbReference type="FunFam" id="3.30.565.10:FF:000023">
    <property type="entry name" value="PAS domain-containing sensor histidine kinase"/>
    <property type="match status" value="1"/>
</dbReference>
<keyword evidence="12" id="KW-1133">Transmembrane helix</keyword>
<sequence length="544" mass="62297">MTLFGITSIITFFTSIGFGLVVFSSNRESKLNKSWLTLSIFIAFWSIFLYGVVSSSNQESAIFWQYFLDITAIFIPVLYLNFIFEFLNIKNNILKIGSFLFTIFLSIFSFSEHFKIGVIRVFDLYWVNPGKYYFIFPLFFTVIIIISLVYLIKAYLNTGKDPIFHGQVRNQLLAGLIGFSGGITNFFPQLFNIYPFGNYFIILYVFFVSYAVLKYKFFDTKVISTQLFSGAITLIFLFNLLKPVESTTDWFLNFFIFISILIFVTLLNRSMYKEIESKRKIEQLAEDLKYANDQLQKMDKQKSEFINLASHQLRGPVASLKGYSSMILEGSYGKISKKVEDVVGRISQSSNALALIIDDFLNLSRIERGKIEFNFAEGNFKEVTESAVEELKQKAKDKKLKMTFTVKKGNYVLSLDAEKIRQIVSNLIDNSIKYTPKGSVDIKLSENAGKILLKVSDTGIGIPKDGIDKLFKKFSRLENASEENVQGTGLGLYLAKEVMNAHDGRVWVESEGQNKGSSFFVEMKAVERRKEKREDKKEFTVAEK</sequence>
<dbReference type="InterPro" id="IPR036097">
    <property type="entry name" value="HisK_dim/P_sf"/>
</dbReference>
<comment type="subcellular location">
    <subcellularLocation>
        <location evidence="2">Cell membrane</location>
    </subcellularLocation>
</comment>
<feature type="transmembrane region" description="Helical" evidence="12">
    <location>
        <begin position="225"/>
        <end position="244"/>
    </location>
</feature>
<evidence type="ECO:0000256" key="3">
    <source>
        <dbReference type="ARBA" id="ARBA00012438"/>
    </source>
</evidence>
<evidence type="ECO:0000313" key="14">
    <source>
        <dbReference type="EMBL" id="OGD67941.1"/>
    </source>
</evidence>
<dbReference type="SUPFAM" id="SSF55874">
    <property type="entry name" value="ATPase domain of HSP90 chaperone/DNA topoisomerase II/histidine kinase"/>
    <property type="match status" value="1"/>
</dbReference>
<feature type="transmembrane region" description="Helical" evidence="12">
    <location>
        <begin position="61"/>
        <end position="80"/>
    </location>
</feature>
<evidence type="ECO:0000313" key="15">
    <source>
        <dbReference type="Proteomes" id="UP000185891"/>
    </source>
</evidence>
<dbReference type="InterPro" id="IPR004358">
    <property type="entry name" value="Sig_transdc_His_kin-like_C"/>
</dbReference>
<dbReference type="Gene3D" id="1.10.287.130">
    <property type="match status" value="1"/>
</dbReference>
<organism evidence="14 15">
    <name type="scientific">Candidatus Campbellbacteria bacterium RIFCSPHIGHO2_12_FULL_35_10</name>
    <dbReference type="NCBI Taxonomy" id="1797578"/>
    <lineage>
        <taxon>Bacteria</taxon>
        <taxon>Candidatus Campbelliibacteriota</taxon>
    </lineage>
</organism>
<keyword evidence="10" id="KW-0902">Two-component regulatory system</keyword>
<dbReference type="InterPro" id="IPR003661">
    <property type="entry name" value="HisK_dim/P_dom"/>
</dbReference>
<dbReference type="Gene3D" id="3.30.565.10">
    <property type="entry name" value="Histidine kinase-like ATPase, C-terminal domain"/>
    <property type="match status" value="1"/>
</dbReference>
<dbReference type="GO" id="GO:0009927">
    <property type="term" value="F:histidine phosphotransfer kinase activity"/>
    <property type="evidence" value="ECO:0007669"/>
    <property type="project" value="TreeGrafter"/>
</dbReference>
<accession>A0A1F5EKM2</accession>
<dbReference type="PANTHER" id="PTHR43047:SF72">
    <property type="entry name" value="OSMOSENSING HISTIDINE PROTEIN KINASE SLN1"/>
    <property type="match status" value="1"/>
</dbReference>
<keyword evidence="9" id="KW-0067">ATP-binding</keyword>
<name>A0A1F5EKM2_9BACT</name>
<evidence type="ECO:0000256" key="9">
    <source>
        <dbReference type="ARBA" id="ARBA00022840"/>
    </source>
</evidence>
<dbReference type="GO" id="GO:0005886">
    <property type="term" value="C:plasma membrane"/>
    <property type="evidence" value="ECO:0007669"/>
    <property type="project" value="UniProtKB-SubCell"/>
</dbReference>
<proteinExistence type="predicted"/>
<evidence type="ECO:0000256" key="7">
    <source>
        <dbReference type="ARBA" id="ARBA00022741"/>
    </source>
</evidence>
<evidence type="ECO:0000256" key="11">
    <source>
        <dbReference type="ARBA" id="ARBA00023136"/>
    </source>
</evidence>
<keyword evidence="4" id="KW-1003">Cell membrane</keyword>
<keyword evidence="7" id="KW-0547">Nucleotide-binding</keyword>
<keyword evidence="8" id="KW-0418">Kinase</keyword>
<feature type="transmembrane region" description="Helical" evidence="12">
    <location>
        <begin position="250"/>
        <end position="268"/>
    </location>
</feature>